<comment type="similarity">
    <text evidence="1">Belongs to the AHA1 family.</text>
</comment>
<dbReference type="RefSeq" id="WP_322424261.1">
    <property type="nucleotide sequence ID" value="NZ_CP141058.1"/>
</dbReference>
<dbReference type="EMBL" id="JAXQPW010000002">
    <property type="protein sequence ID" value="MDZ5662142.1"/>
    <property type="molecule type" value="Genomic_DNA"/>
</dbReference>
<evidence type="ECO:0000259" key="2">
    <source>
        <dbReference type="Pfam" id="PF08327"/>
    </source>
</evidence>
<reference evidence="3 4" key="1">
    <citation type="submission" date="2023-11" db="EMBL/GenBank/DDBJ databases">
        <title>Novel species in genus Nocardioides.</title>
        <authorList>
            <person name="Zhou H."/>
        </authorList>
    </citation>
    <scope>NUCLEOTIDE SEQUENCE [LARGE SCALE GENOMIC DNA]</scope>
    <source>
        <strain evidence="3 4">S-58</strain>
    </source>
</reference>
<sequence>MSHTDEAQAVVTAPRDDVFAAIVDEDARTVWLPPAGMSGRFTRFDARAGGGYGLVLTYDDEATPGKSGGNTDVVEVRFVSVDAPRRLVEEADFVSDDPRFAGTMTLTWALEPVDGGTRVAITATGVPDGISSADHAAALASTLGNLDGYVSRRT</sequence>
<comment type="caution">
    <text evidence="3">The sequence shown here is derived from an EMBL/GenBank/DDBJ whole genome shotgun (WGS) entry which is preliminary data.</text>
</comment>
<organism evidence="3 4">
    <name type="scientific">Nocardioides renjunii</name>
    <dbReference type="NCBI Taxonomy" id="3095075"/>
    <lineage>
        <taxon>Bacteria</taxon>
        <taxon>Bacillati</taxon>
        <taxon>Actinomycetota</taxon>
        <taxon>Actinomycetes</taxon>
        <taxon>Propionibacteriales</taxon>
        <taxon>Nocardioidaceae</taxon>
        <taxon>Nocardioides</taxon>
    </lineage>
</organism>
<evidence type="ECO:0000256" key="1">
    <source>
        <dbReference type="ARBA" id="ARBA00006817"/>
    </source>
</evidence>
<evidence type="ECO:0000313" key="3">
    <source>
        <dbReference type="EMBL" id="MDZ5662142.1"/>
    </source>
</evidence>
<evidence type="ECO:0000313" key="4">
    <source>
        <dbReference type="Proteomes" id="UP001291999"/>
    </source>
</evidence>
<protein>
    <submittedName>
        <fullName evidence="3">SRPBCC domain-containing protein</fullName>
    </submittedName>
</protein>
<name>A0ABU5KAZ6_9ACTN</name>
<keyword evidence="4" id="KW-1185">Reference proteome</keyword>
<dbReference type="SUPFAM" id="SSF55961">
    <property type="entry name" value="Bet v1-like"/>
    <property type="match status" value="1"/>
</dbReference>
<dbReference type="Pfam" id="PF08327">
    <property type="entry name" value="AHSA1"/>
    <property type="match status" value="1"/>
</dbReference>
<gene>
    <name evidence="3" type="ORF">SFC79_10240</name>
</gene>
<dbReference type="InterPro" id="IPR013538">
    <property type="entry name" value="ASHA1/2-like_C"/>
</dbReference>
<accession>A0ABU5KAZ6</accession>
<dbReference type="Gene3D" id="3.30.530.20">
    <property type="match status" value="1"/>
</dbReference>
<proteinExistence type="inferred from homology"/>
<dbReference type="InterPro" id="IPR023393">
    <property type="entry name" value="START-like_dom_sf"/>
</dbReference>
<feature type="domain" description="Activator of Hsp90 ATPase homologue 1/2-like C-terminal" evidence="2">
    <location>
        <begin position="13"/>
        <end position="150"/>
    </location>
</feature>
<dbReference type="Proteomes" id="UP001291999">
    <property type="component" value="Unassembled WGS sequence"/>
</dbReference>